<evidence type="ECO:0000256" key="2">
    <source>
        <dbReference type="ARBA" id="ARBA00011977"/>
    </source>
</evidence>
<dbReference type="GO" id="GO:0008176">
    <property type="term" value="F:tRNA (guanine(46)-N7)-methyltransferase activity"/>
    <property type="evidence" value="ECO:0007669"/>
    <property type="project" value="UniProtKB-EC"/>
</dbReference>
<keyword evidence="5" id="KW-0949">S-adenosyl-L-methionine</keyword>
<evidence type="ECO:0000313" key="7">
    <source>
        <dbReference type="EMBL" id="SVA44266.1"/>
    </source>
</evidence>
<dbReference type="Pfam" id="PF02390">
    <property type="entry name" value="Methyltransf_4"/>
    <property type="match status" value="1"/>
</dbReference>
<dbReference type="InterPro" id="IPR055361">
    <property type="entry name" value="tRNA_methyltr_TrmB_bact"/>
</dbReference>
<dbReference type="NCBIfam" id="TIGR00091">
    <property type="entry name" value="tRNA (guanosine(46)-N7)-methyltransferase TrmB"/>
    <property type="match status" value="1"/>
</dbReference>
<dbReference type="PROSITE" id="PS51625">
    <property type="entry name" value="SAM_MT_TRMB"/>
    <property type="match status" value="1"/>
</dbReference>
<name>A0A381VVC8_9ZZZZ</name>
<evidence type="ECO:0000256" key="5">
    <source>
        <dbReference type="ARBA" id="ARBA00022691"/>
    </source>
</evidence>
<dbReference type="PANTHER" id="PTHR23417:SF14">
    <property type="entry name" value="PENTACOTRIPEPTIDE-REPEAT REGION OF PRORP DOMAIN-CONTAINING PROTEIN"/>
    <property type="match status" value="1"/>
</dbReference>
<dbReference type="CDD" id="cd02440">
    <property type="entry name" value="AdoMet_MTases"/>
    <property type="match status" value="1"/>
</dbReference>
<dbReference type="Gene3D" id="1.25.40.10">
    <property type="entry name" value="Tetratricopeptide repeat domain"/>
    <property type="match status" value="1"/>
</dbReference>
<dbReference type="EMBL" id="UINC01009902">
    <property type="protein sequence ID" value="SVA44266.1"/>
    <property type="molecule type" value="Genomic_DNA"/>
</dbReference>
<evidence type="ECO:0000256" key="6">
    <source>
        <dbReference type="ARBA" id="ARBA00022694"/>
    </source>
</evidence>
<proteinExistence type="inferred from homology"/>
<dbReference type="GO" id="GO:0043527">
    <property type="term" value="C:tRNA methyltransferase complex"/>
    <property type="evidence" value="ECO:0007669"/>
    <property type="project" value="TreeGrafter"/>
</dbReference>
<evidence type="ECO:0000256" key="4">
    <source>
        <dbReference type="ARBA" id="ARBA00022679"/>
    </source>
</evidence>
<dbReference type="PANTHER" id="PTHR23417">
    <property type="entry name" value="3-DEOXY-D-MANNO-OCTULOSONIC-ACID TRANSFERASE/TRNA GUANINE-N 7 - -METHYLTRANSFERASE"/>
    <property type="match status" value="1"/>
</dbReference>
<evidence type="ECO:0000256" key="1">
    <source>
        <dbReference type="ARBA" id="ARBA00000142"/>
    </source>
</evidence>
<dbReference type="EC" id="2.1.1.33" evidence="2"/>
<protein>
    <recommendedName>
        <fullName evidence="2">tRNA (guanine(46)-N(7))-methyltransferase</fullName>
        <ecNumber evidence="2">2.1.1.33</ecNumber>
    </recommendedName>
</protein>
<keyword evidence="4" id="KW-0808">Transferase</keyword>
<dbReference type="AlphaFoldDB" id="A0A381VVC8"/>
<reference evidence="7" key="1">
    <citation type="submission" date="2018-05" db="EMBL/GenBank/DDBJ databases">
        <authorList>
            <person name="Lanie J.A."/>
            <person name="Ng W.-L."/>
            <person name="Kazmierczak K.M."/>
            <person name="Andrzejewski T.M."/>
            <person name="Davidsen T.M."/>
            <person name="Wayne K.J."/>
            <person name="Tettelin H."/>
            <person name="Glass J.I."/>
            <person name="Rusch D."/>
            <person name="Podicherti R."/>
            <person name="Tsui H.-C.T."/>
            <person name="Winkler M.E."/>
        </authorList>
    </citation>
    <scope>NUCLEOTIDE SEQUENCE</scope>
</reference>
<dbReference type="InterPro" id="IPR011990">
    <property type="entry name" value="TPR-like_helical_dom_sf"/>
</dbReference>
<gene>
    <name evidence="7" type="ORF">METZ01_LOCUS97120</name>
</gene>
<comment type="catalytic activity">
    <reaction evidence="1">
        <text>guanosine(46) in tRNA + S-adenosyl-L-methionine = N(7)-methylguanosine(46) in tRNA + S-adenosyl-L-homocysteine</text>
        <dbReference type="Rhea" id="RHEA:42708"/>
        <dbReference type="Rhea" id="RHEA-COMP:10188"/>
        <dbReference type="Rhea" id="RHEA-COMP:10189"/>
        <dbReference type="ChEBI" id="CHEBI:57856"/>
        <dbReference type="ChEBI" id="CHEBI:59789"/>
        <dbReference type="ChEBI" id="CHEBI:74269"/>
        <dbReference type="ChEBI" id="CHEBI:74480"/>
        <dbReference type="EC" id="2.1.1.33"/>
    </reaction>
</comment>
<sequence>MSLMTARASLEKFSIKDPCFLDIKTHPDWANIFGNGNPLKVEIGFGMGDFLIEMATRELHSNFIGIDFTKSGVQSLLTKVKTYQLGNIRVVYGDARSKLSALFRDEELETVYVNFPDPWPRKRHLKRRLFNPEFVNLLAQKLGSGGHVYLATDSESYAQQMMEYFDAEPSCQNMNQPSGFLGSRKGLPKTKYEKSFIYAGEKTYYLEYSRLLIAGKPENPAKKDFLKNKNTPSLTDAEKQFKSNDHLLTEKFQSDEANAEDACDLKIVADSIAEAGDKKWAKKVYKKAEEKARDSLDFNWLAYSIAKILGDTNWARSIYTKAEGKSESSLELNWLAYSIFETLNDKEWAKQLYEKAANMPGNIRELCDLADSIHETLGEVHWVKKIYHLAEEKVEEYSDCHELADVIYKKLGDKEKPRELYKKAEDKATDGSDLHSLAESIYKNFTDKKWAMSLYSKAENKAQSSGDFCSLADSLYKSLNDKKWALALYKKAENQAKTSSELRDLADNICLELKDLEWARNLYTKSEGGAKFFYEFRRLAECLFENLGDKEWARKVYKKAASKAIYTSEFNCLATSVRKNLGEEVNRILF</sequence>
<dbReference type="InterPro" id="IPR029063">
    <property type="entry name" value="SAM-dependent_MTases_sf"/>
</dbReference>
<keyword evidence="6" id="KW-0819">tRNA processing</keyword>
<keyword evidence="3" id="KW-0489">Methyltransferase</keyword>
<dbReference type="SUPFAM" id="SSF53335">
    <property type="entry name" value="S-adenosyl-L-methionine-dependent methyltransferases"/>
    <property type="match status" value="1"/>
</dbReference>
<dbReference type="InterPro" id="IPR003358">
    <property type="entry name" value="tRNA_(Gua-N-7)_MeTrfase_Trmb"/>
</dbReference>
<organism evidence="7">
    <name type="scientific">marine metagenome</name>
    <dbReference type="NCBI Taxonomy" id="408172"/>
    <lineage>
        <taxon>unclassified sequences</taxon>
        <taxon>metagenomes</taxon>
        <taxon>ecological metagenomes</taxon>
    </lineage>
</organism>
<accession>A0A381VVC8</accession>
<dbReference type="HAMAP" id="MF_01057">
    <property type="entry name" value="tRNA_methyltr_TrmB"/>
    <property type="match status" value="1"/>
</dbReference>
<dbReference type="Gene3D" id="3.40.50.150">
    <property type="entry name" value="Vaccinia Virus protein VP39"/>
    <property type="match status" value="1"/>
</dbReference>
<evidence type="ECO:0000256" key="3">
    <source>
        <dbReference type="ARBA" id="ARBA00022603"/>
    </source>
</evidence>